<keyword evidence="2" id="KW-0472">Membrane</keyword>
<evidence type="ECO:0000256" key="2">
    <source>
        <dbReference type="SAM" id="Phobius"/>
    </source>
</evidence>
<protein>
    <submittedName>
        <fullName evidence="3">Uncharacterized protein</fullName>
    </submittedName>
</protein>
<keyword evidence="4" id="KW-1185">Reference proteome</keyword>
<feature type="compositionally biased region" description="Basic and acidic residues" evidence="1">
    <location>
        <begin position="1"/>
        <end position="14"/>
    </location>
</feature>
<accession>A0ABU5VTK7</accession>
<dbReference type="EMBL" id="JAYGJQ010000001">
    <property type="protein sequence ID" value="MEA9356395.1"/>
    <property type="molecule type" value="Genomic_DNA"/>
</dbReference>
<name>A0ABU5VTK7_9BACT</name>
<dbReference type="RefSeq" id="WP_323576090.1">
    <property type="nucleotide sequence ID" value="NZ_JAYGJQ010000001.1"/>
</dbReference>
<reference evidence="3 4" key="1">
    <citation type="submission" date="2023-11" db="EMBL/GenBank/DDBJ databases">
        <title>A Novel Polar Bacteriovorax (B. antarcticus) Isolated from the Biocrust in Antarctica.</title>
        <authorList>
            <person name="Mun W."/>
            <person name="Choi S.Y."/>
            <person name="Mitchell R.J."/>
        </authorList>
    </citation>
    <scope>NUCLEOTIDE SEQUENCE [LARGE SCALE GENOMIC DNA]</scope>
    <source>
        <strain evidence="3 4">PP10</strain>
    </source>
</reference>
<keyword evidence="2" id="KW-1133">Transmembrane helix</keyword>
<comment type="caution">
    <text evidence="3">The sequence shown here is derived from an EMBL/GenBank/DDBJ whole genome shotgun (WGS) entry which is preliminary data.</text>
</comment>
<evidence type="ECO:0000313" key="3">
    <source>
        <dbReference type="EMBL" id="MEA9356395.1"/>
    </source>
</evidence>
<feature type="transmembrane region" description="Helical" evidence="2">
    <location>
        <begin position="66"/>
        <end position="84"/>
    </location>
</feature>
<feature type="region of interest" description="Disordered" evidence="1">
    <location>
        <begin position="1"/>
        <end position="49"/>
    </location>
</feature>
<sequence>MSEETKTENTEHATGHAAAVAQEMPKEPETTPEGLKIYPTSFLPQKSHMEPSRIPTAKMSGFEIEVSHVIIFFILTIGLFYSMWKRPNKR</sequence>
<evidence type="ECO:0000313" key="4">
    <source>
        <dbReference type="Proteomes" id="UP001302274"/>
    </source>
</evidence>
<dbReference type="Proteomes" id="UP001302274">
    <property type="component" value="Unassembled WGS sequence"/>
</dbReference>
<proteinExistence type="predicted"/>
<keyword evidence="2" id="KW-0812">Transmembrane</keyword>
<organism evidence="3 4">
    <name type="scientific">Bacteriovorax antarcticus</name>
    <dbReference type="NCBI Taxonomy" id="3088717"/>
    <lineage>
        <taxon>Bacteria</taxon>
        <taxon>Pseudomonadati</taxon>
        <taxon>Bdellovibrionota</taxon>
        <taxon>Bacteriovoracia</taxon>
        <taxon>Bacteriovoracales</taxon>
        <taxon>Bacteriovoracaceae</taxon>
        <taxon>Bacteriovorax</taxon>
    </lineage>
</organism>
<evidence type="ECO:0000256" key="1">
    <source>
        <dbReference type="SAM" id="MobiDB-lite"/>
    </source>
</evidence>
<gene>
    <name evidence="3" type="ORF">SHI21_09285</name>
</gene>